<sequence length="227" mass="24366">MNFRTIGRKIVAIGRNYAEHAKELGNQVPTAPFYFLKPTSSYLSDGESIEIPKGQIVHHELELGVVVGKGGRDIASANAMSHVAGYVLALDMTCRSLQDEAKKQARPWSMSKGFDTFTPIGSFIPKDKVKDPHALKLWLKVDDKMRQNGTTADMIFKIPALIEYVSASMTLEEGDLILTGTPSGVGPVKPGEKLIGALSDASGSELASFKFGVIARPGSGIFGSGKI</sequence>
<keyword evidence="2" id="KW-0479">Metal-binding</keyword>
<evidence type="ECO:0000256" key="2">
    <source>
        <dbReference type="ARBA" id="ARBA00022723"/>
    </source>
</evidence>
<dbReference type="GO" id="GO:0018773">
    <property type="term" value="F:acetylpyruvate hydrolase activity"/>
    <property type="evidence" value="ECO:0007669"/>
    <property type="project" value="TreeGrafter"/>
</dbReference>
<dbReference type="Proteomes" id="UP000319731">
    <property type="component" value="Unassembled WGS sequence"/>
</dbReference>
<evidence type="ECO:0000313" key="5">
    <source>
        <dbReference type="Proteomes" id="UP000319731"/>
    </source>
</evidence>
<dbReference type="InterPro" id="IPR036663">
    <property type="entry name" value="Fumarylacetoacetase_C_sf"/>
</dbReference>
<dbReference type="GeneID" id="42002852"/>
<dbReference type="GO" id="GO:0046872">
    <property type="term" value="F:metal ion binding"/>
    <property type="evidence" value="ECO:0007669"/>
    <property type="project" value="UniProtKB-KW"/>
</dbReference>
<dbReference type="GO" id="GO:0005739">
    <property type="term" value="C:mitochondrion"/>
    <property type="evidence" value="ECO:0007669"/>
    <property type="project" value="TreeGrafter"/>
</dbReference>
<accession>A0A507CDZ7</accession>
<keyword evidence="5" id="KW-1185">Reference proteome</keyword>
<dbReference type="STRING" id="1806994.A0A507CDZ7"/>
<evidence type="ECO:0000256" key="1">
    <source>
        <dbReference type="ARBA" id="ARBA00010211"/>
    </source>
</evidence>
<proteinExistence type="inferred from homology"/>
<dbReference type="RefSeq" id="XP_031026457.1">
    <property type="nucleotide sequence ID" value="XM_031167555.1"/>
</dbReference>
<evidence type="ECO:0000259" key="3">
    <source>
        <dbReference type="Pfam" id="PF01557"/>
    </source>
</evidence>
<dbReference type="OrthoDB" id="74910at2759"/>
<dbReference type="SUPFAM" id="SSF56529">
    <property type="entry name" value="FAH"/>
    <property type="match status" value="1"/>
</dbReference>
<name>A0A507CDZ7_9FUNG</name>
<dbReference type="Gene3D" id="3.90.850.10">
    <property type="entry name" value="Fumarylacetoacetase-like, C-terminal domain"/>
    <property type="match status" value="1"/>
</dbReference>
<dbReference type="Pfam" id="PF01557">
    <property type="entry name" value="FAA_hydrolase"/>
    <property type="match status" value="1"/>
</dbReference>
<dbReference type="GO" id="GO:0019752">
    <property type="term" value="P:carboxylic acid metabolic process"/>
    <property type="evidence" value="ECO:0007669"/>
    <property type="project" value="UniProtKB-ARBA"/>
</dbReference>
<dbReference type="InterPro" id="IPR011234">
    <property type="entry name" value="Fumarylacetoacetase-like_C"/>
</dbReference>
<dbReference type="PANTHER" id="PTHR11820">
    <property type="entry name" value="ACYLPYRUVASE"/>
    <property type="match status" value="1"/>
</dbReference>
<gene>
    <name evidence="4" type="ORF">SmJEL517_g01627</name>
</gene>
<comment type="similarity">
    <text evidence="1">Belongs to the FAH family.</text>
</comment>
<feature type="domain" description="Fumarylacetoacetase-like C-terminal" evidence="3">
    <location>
        <begin position="9"/>
        <end position="191"/>
    </location>
</feature>
<protein>
    <recommendedName>
        <fullName evidence="3">Fumarylacetoacetase-like C-terminal domain-containing protein</fullName>
    </recommendedName>
</protein>
<dbReference type="PANTHER" id="PTHR11820:SF7">
    <property type="entry name" value="ACYLPYRUVASE FAHD1, MITOCHONDRIAL"/>
    <property type="match status" value="1"/>
</dbReference>
<comment type="caution">
    <text evidence="4">The sequence shown here is derived from an EMBL/GenBank/DDBJ whole genome shotgun (WGS) entry which is preliminary data.</text>
</comment>
<reference evidence="4 5" key="1">
    <citation type="journal article" date="2019" name="Sci. Rep.">
        <title>Comparative genomics of chytrid fungi reveal insights into the obligate biotrophic and pathogenic lifestyle of Synchytrium endobioticum.</title>
        <authorList>
            <person name="van de Vossenberg B.T.L.H."/>
            <person name="Warris S."/>
            <person name="Nguyen H.D.T."/>
            <person name="van Gent-Pelzer M.P.E."/>
            <person name="Joly D.L."/>
            <person name="van de Geest H.C."/>
            <person name="Bonants P.J.M."/>
            <person name="Smith D.S."/>
            <person name="Levesque C.A."/>
            <person name="van der Lee T.A.J."/>
        </authorList>
    </citation>
    <scope>NUCLEOTIDE SEQUENCE [LARGE SCALE GENOMIC DNA]</scope>
    <source>
        <strain evidence="4 5">JEL517</strain>
    </source>
</reference>
<organism evidence="4 5">
    <name type="scientific">Synchytrium microbalum</name>
    <dbReference type="NCBI Taxonomy" id="1806994"/>
    <lineage>
        <taxon>Eukaryota</taxon>
        <taxon>Fungi</taxon>
        <taxon>Fungi incertae sedis</taxon>
        <taxon>Chytridiomycota</taxon>
        <taxon>Chytridiomycota incertae sedis</taxon>
        <taxon>Chytridiomycetes</taxon>
        <taxon>Synchytriales</taxon>
        <taxon>Synchytriaceae</taxon>
        <taxon>Synchytrium</taxon>
    </lineage>
</organism>
<evidence type="ECO:0000313" key="4">
    <source>
        <dbReference type="EMBL" id="TPX36144.1"/>
    </source>
</evidence>
<dbReference type="AlphaFoldDB" id="A0A507CDZ7"/>
<dbReference type="EMBL" id="QEAO01000005">
    <property type="protein sequence ID" value="TPX36144.1"/>
    <property type="molecule type" value="Genomic_DNA"/>
</dbReference>
<dbReference type="FunFam" id="3.90.850.10:FF:000003">
    <property type="entry name" value="Fumarylacetoacetate hydrolase domain-containing 1"/>
    <property type="match status" value="1"/>
</dbReference>